<dbReference type="InterPro" id="IPR011051">
    <property type="entry name" value="RmlC_Cupin_sf"/>
</dbReference>
<dbReference type="SUPFAM" id="SSF51182">
    <property type="entry name" value="RmlC-like cupins"/>
    <property type="match status" value="1"/>
</dbReference>
<evidence type="ECO:0000313" key="3">
    <source>
        <dbReference type="Proteomes" id="UP001610810"/>
    </source>
</evidence>
<sequence length="377" mass="41873">MTENAIVNDKFAAKFATEKETPYTRWVAAEGLDIVAAHYVPDLRTVELKPWDRRGGRGVFINHEATRTSNDCYVCEIPAGGKLAPQRQLFEEMILVLEGNGSTRVWNDAGASVTFEWQAGSIFAIPLNAHHQHFNGSGGKAARFVSSTNLPPILNLYADPEFVFGTARDFPDRFDGEPDYFSPKGEQKGLLLDTNFVSDALSLPLVEAKERGAGGGHIRFAMAKGSMNSHISQFPTATYKKGHRHGPGAHVIMLSGEGYSLMWPEGEEPRRYEWGPGTLIVPPNMWFHQHFNTGTEPARYLAFKHEVVSVRNAQGVPKAWISQRIGGDQIDYADESAYVRETFREALAKHGMTPRMDEVYESELATLPPLPQARGRA</sequence>
<name>A0A6B3QFX9_STRTE</name>
<dbReference type="Proteomes" id="UP001610810">
    <property type="component" value="Unassembled WGS sequence"/>
</dbReference>
<reference evidence="2" key="1">
    <citation type="journal article" date="2020" name="Microorganisms">
        <title>Isolation, Genomic and Metabolomic Characterization of Streptomyces tendae VITAKN with Quorum Sensing Inhibitory Activity from Southern India.</title>
        <authorList>
            <person name="Ishaque N.M."/>
            <person name="Burgsdorf I."/>
            <person name="Limlingan Malit J.J."/>
            <person name="Saha S."/>
            <person name="Teta R."/>
            <person name="Ewe D."/>
            <person name="Kannabiran K."/>
            <person name="Hrouzek P."/>
            <person name="Steindler L."/>
            <person name="Costantino V."/>
            <person name="Saurav K."/>
        </authorList>
    </citation>
    <scope>NUCLEOTIDE SEQUENCE</scope>
    <source>
        <strain evidence="2">VITAKN</strain>
    </source>
</reference>
<keyword evidence="2" id="KW-0456">Lyase</keyword>
<dbReference type="AlphaFoldDB" id="A0A6B3QFX9"/>
<organism evidence="2">
    <name type="scientific">Streptomyces tendae</name>
    <dbReference type="NCBI Taxonomy" id="1932"/>
    <lineage>
        <taxon>Bacteria</taxon>
        <taxon>Bacillati</taxon>
        <taxon>Actinomycetota</taxon>
        <taxon>Actinomycetes</taxon>
        <taxon>Kitasatosporales</taxon>
        <taxon>Streptomycetaceae</taxon>
        <taxon>Streptomyces</taxon>
    </lineage>
</organism>
<accession>A0A6B3QFX9</accession>
<dbReference type="RefSeq" id="WP_127894377.1">
    <property type="nucleotide sequence ID" value="NZ_JAAIFS010000001.1"/>
</dbReference>
<gene>
    <name evidence="1" type="ORF">ACH3YB_29290</name>
    <name evidence="2" type="ORF">GUR47_00145</name>
</gene>
<protein>
    <submittedName>
        <fullName evidence="2">Ethanolamine ammonia lyase-activating protein</fullName>
    </submittedName>
</protein>
<evidence type="ECO:0000313" key="1">
    <source>
        <dbReference type="EMBL" id="MFI0575733.1"/>
    </source>
</evidence>
<proteinExistence type="predicted"/>
<evidence type="ECO:0000313" key="2">
    <source>
        <dbReference type="EMBL" id="NEV85111.1"/>
    </source>
</evidence>
<dbReference type="EMBL" id="JAAIFS010000001">
    <property type="protein sequence ID" value="NEV85111.1"/>
    <property type="molecule type" value="Genomic_DNA"/>
</dbReference>
<comment type="caution">
    <text evidence="2">The sequence shown here is derived from an EMBL/GenBank/DDBJ whole genome shotgun (WGS) entry which is preliminary data.</text>
</comment>
<dbReference type="GO" id="GO:0016829">
    <property type="term" value="F:lyase activity"/>
    <property type="evidence" value="ECO:0007669"/>
    <property type="project" value="UniProtKB-KW"/>
</dbReference>
<dbReference type="InterPro" id="IPR014710">
    <property type="entry name" value="RmlC-like_jellyroll"/>
</dbReference>
<dbReference type="EMBL" id="JBIQWK010000010">
    <property type="protein sequence ID" value="MFI0575733.1"/>
    <property type="molecule type" value="Genomic_DNA"/>
</dbReference>
<keyword evidence="3" id="KW-1185">Reference proteome</keyword>
<reference evidence="1 3" key="2">
    <citation type="submission" date="2024-10" db="EMBL/GenBank/DDBJ databases">
        <authorList>
            <person name="Wannawong T."/>
            <person name="Kuncharoen N."/>
            <person name="Mhuantong W."/>
        </authorList>
    </citation>
    <scope>NUCLEOTIDE SEQUENCE [LARGE SCALE GENOMIC DNA]</scope>
    <source>
        <strain evidence="1 3">CALK1-4</strain>
    </source>
</reference>
<dbReference type="Gene3D" id="2.60.120.10">
    <property type="entry name" value="Jelly Rolls"/>
    <property type="match status" value="2"/>
</dbReference>